<evidence type="ECO:0000256" key="1">
    <source>
        <dbReference type="SAM" id="MobiDB-lite"/>
    </source>
</evidence>
<name>A0ABW2TN18_9PSEU</name>
<evidence type="ECO:0008006" key="4">
    <source>
        <dbReference type="Google" id="ProtNLM"/>
    </source>
</evidence>
<reference evidence="3" key="1">
    <citation type="journal article" date="2019" name="Int. J. Syst. Evol. Microbiol.">
        <title>The Global Catalogue of Microorganisms (GCM) 10K type strain sequencing project: providing services to taxonomists for standard genome sequencing and annotation.</title>
        <authorList>
            <consortium name="The Broad Institute Genomics Platform"/>
            <consortium name="The Broad Institute Genome Sequencing Center for Infectious Disease"/>
            <person name="Wu L."/>
            <person name="Ma J."/>
        </authorList>
    </citation>
    <scope>NUCLEOTIDE SEQUENCE [LARGE SCALE GENOMIC DNA]</scope>
    <source>
        <strain evidence="3">JCM 17695</strain>
    </source>
</reference>
<protein>
    <recommendedName>
        <fullName evidence="4">DUF1707 domain-containing protein</fullName>
    </recommendedName>
</protein>
<feature type="region of interest" description="Disordered" evidence="1">
    <location>
        <begin position="37"/>
        <end position="61"/>
    </location>
</feature>
<dbReference type="EMBL" id="JBHTEY010000004">
    <property type="protein sequence ID" value="MFC7615187.1"/>
    <property type="molecule type" value="Genomic_DNA"/>
</dbReference>
<sequence>MARSSAPHPPDRDAALRALVTRGVLTEAQLDAVRAALAGPGNPWPPRASGGPNWAATWAAR</sequence>
<dbReference type="Proteomes" id="UP001596512">
    <property type="component" value="Unassembled WGS sequence"/>
</dbReference>
<gene>
    <name evidence="2" type="ORF">ACFQV2_18390</name>
</gene>
<accession>A0ABW2TN18</accession>
<organism evidence="2 3">
    <name type="scientific">Actinokineospora soli</name>
    <dbReference type="NCBI Taxonomy" id="1048753"/>
    <lineage>
        <taxon>Bacteria</taxon>
        <taxon>Bacillati</taxon>
        <taxon>Actinomycetota</taxon>
        <taxon>Actinomycetes</taxon>
        <taxon>Pseudonocardiales</taxon>
        <taxon>Pseudonocardiaceae</taxon>
        <taxon>Actinokineospora</taxon>
    </lineage>
</organism>
<comment type="caution">
    <text evidence="2">The sequence shown here is derived from an EMBL/GenBank/DDBJ whole genome shotgun (WGS) entry which is preliminary data.</text>
</comment>
<evidence type="ECO:0000313" key="3">
    <source>
        <dbReference type="Proteomes" id="UP001596512"/>
    </source>
</evidence>
<proteinExistence type="predicted"/>
<keyword evidence="3" id="KW-1185">Reference proteome</keyword>
<evidence type="ECO:0000313" key="2">
    <source>
        <dbReference type="EMBL" id="MFC7615187.1"/>
    </source>
</evidence>